<organism evidence="8 9">
    <name type="scientific">Candidatus Desulfacyla euxinica</name>
    <dbReference type="NCBI Taxonomy" id="2841693"/>
    <lineage>
        <taxon>Bacteria</taxon>
        <taxon>Deltaproteobacteria</taxon>
        <taxon>Candidatus Desulfacyla</taxon>
    </lineage>
</organism>
<evidence type="ECO:0000313" key="9">
    <source>
        <dbReference type="Proteomes" id="UP000650524"/>
    </source>
</evidence>
<keyword evidence="4 6" id="KW-0808">Transferase</keyword>
<keyword evidence="5 6" id="KW-0949">S-adenosyl-L-methionine</keyword>
<dbReference type="GO" id="GO:0070475">
    <property type="term" value="P:rRNA base methylation"/>
    <property type="evidence" value="ECO:0007669"/>
    <property type="project" value="UniProtKB-UniRule"/>
</dbReference>
<protein>
    <recommendedName>
        <fullName evidence="6">Ribosomal RNA small subunit methyltransferase H</fullName>
        <ecNumber evidence="6">2.1.1.199</ecNumber>
    </recommendedName>
    <alternativeName>
        <fullName evidence="6">16S rRNA m(4)C1402 methyltransferase</fullName>
    </alternativeName>
    <alternativeName>
        <fullName evidence="6">rRNA (cytosine-N(4)-)-methyltransferase RsmH</fullName>
    </alternativeName>
</protein>
<feature type="region of interest" description="Disordered" evidence="7">
    <location>
        <begin position="289"/>
        <end position="313"/>
    </location>
</feature>
<feature type="binding site" evidence="6">
    <location>
        <position position="53"/>
    </location>
    <ligand>
        <name>S-adenosyl-L-methionine</name>
        <dbReference type="ChEBI" id="CHEBI:59789"/>
    </ligand>
</feature>
<comment type="caution">
    <text evidence="8">The sequence shown here is derived from an EMBL/GenBank/DDBJ whole genome shotgun (WGS) entry which is preliminary data.</text>
</comment>
<sequence>MEYLHAPVLVKEVVKYLVHDPEGVYVDGTAGTGGHSAAILDRLAGKGRLICLDRDPDAVRLSKKRLATSGDKVCLVKANFADLDGVFKDLNIRRVQGVLLDLGMSSYQLEKSGRGFSFSRGEPLDMRMNPDNDLVASHLVNDIPPKDLEQILRDYGEERNAKSIVRAIVRERAKRPIETSSQLAGLIDAVSPKSRRYRARHPATRTFQALRIAVNKELQNLDTFLNKIPSLLALNGRLVVLSYHSLEDRRVKRTMNEWEKPCSCPPDFPHCVCGKVPLFRPLFKKGLKPSQDEIDKNPRARSAIMRAAERVSP</sequence>
<dbReference type="Gene3D" id="3.40.50.150">
    <property type="entry name" value="Vaccinia Virus protein VP39"/>
    <property type="match status" value="1"/>
</dbReference>
<evidence type="ECO:0000256" key="2">
    <source>
        <dbReference type="ARBA" id="ARBA00022552"/>
    </source>
</evidence>
<dbReference type="Pfam" id="PF01795">
    <property type="entry name" value="Methyltransf_5"/>
    <property type="match status" value="1"/>
</dbReference>
<dbReference type="HAMAP" id="MF_01007">
    <property type="entry name" value="16SrRNA_methyltr_H"/>
    <property type="match status" value="1"/>
</dbReference>
<evidence type="ECO:0000256" key="7">
    <source>
        <dbReference type="SAM" id="MobiDB-lite"/>
    </source>
</evidence>
<dbReference type="GO" id="GO:0071424">
    <property type="term" value="F:rRNA (cytosine-N4-)-methyltransferase activity"/>
    <property type="evidence" value="ECO:0007669"/>
    <property type="project" value="UniProtKB-UniRule"/>
</dbReference>
<keyword evidence="3 6" id="KW-0489">Methyltransferase</keyword>
<dbReference type="InterPro" id="IPR002903">
    <property type="entry name" value="RsmH"/>
</dbReference>
<comment type="similarity">
    <text evidence="1 6">Belongs to the methyltransferase superfamily. RsmH family.</text>
</comment>
<name>A0A8J6N1G6_9DELT</name>
<dbReference type="GO" id="GO:0005737">
    <property type="term" value="C:cytoplasm"/>
    <property type="evidence" value="ECO:0007669"/>
    <property type="project" value="UniProtKB-SubCell"/>
</dbReference>
<feature type="binding site" evidence="6">
    <location>
        <position position="101"/>
    </location>
    <ligand>
        <name>S-adenosyl-L-methionine</name>
        <dbReference type="ChEBI" id="CHEBI:59789"/>
    </ligand>
</feature>
<dbReference type="InterPro" id="IPR023397">
    <property type="entry name" value="SAM-dep_MeTrfase_MraW_recog"/>
</dbReference>
<dbReference type="EMBL" id="JACNJD010000278">
    <property type="protein sequence ID" value="MBC8178395.1"/>
    <property type="molecule type" value="Genomic_DNA"/>
</dbReference>
<feature type="binding site" evidence="6">
    <location>
        <begin position="33"/>
        <end position="35"/>
    </location>
    <ligand>
        <name>S-adenosyl-L-methionine</name>
        <dbReference type="ChEBI" id="CHEBI:59789"/>
    </ligand>
</feature>
<reference evidence="8 9" key="1">
    <citation type="submission" date="2020-08" db="EMBL/GenBank/DDBJ databases">
        <title>Bridging the membrane lipid divide: bacteria of the FCB group superphylum have the potential to synthesize archaeal ether lipids.</title>
        <authorList>
            <person name="Villanueva L."/>
            <person name="Von Meijenfeldt F.A.B."/>
            <person name="Westbye A.B."/>
            <person name="Yadav S."/>
            <person name="Hopmans E.C."/>
            <person name="Dutilh B.E."/>
            <person name="Sinninghe Damste J.S."/>
        </authorList>
    </citation>
    <scope>NUCLEOTIDE SEQUENCE [LARGE SCALE GENOMIC DNA]</scope>
    <source>
        <strain evidence="8">NIOZ-UU27</strain>
    </source>
</reference>
<dbReference type="SUPFAM" id="SSF81799">
    <property type="entry name" value="Putative methyltransferase TM0872, insert domain"/>
    <property type="match status" value="1"/>
</dbReference>
<evidence type="ECO:0000256" key="4">
    <source>
        <dbReference type="ARBA" id="ARBA00022679"/>
    </source>
</evidence>
<comment type="function">
    <text evidence="6">Specifically methylates the N4 position of cytidine in position 1402 (C1402) of 16S rRNA.</text>
</comment>
<evidence type="ECO:0000256" key="3">
    <source>
        <dbReference type="ARBA" id="ARBA00022603"/>
    </source>
</evidence>
<feature type="binding site" evidence="6">
    <location>
        <position position="108"/>
    </location>
    <ligand>
        <name>S-adenosyl-L-methionine</name>
        <dbReference type="ChEBI" id="CHEBI:59789"/>
    </ligand>
</feature>
<evidence type="ECO:0000256" key="6">
    <source>
        <dbReference type="HAMAP-Rule" id="MF_01007"/>
    </source>
</evidence>
<dbReference type="AlphaFoldDB" id="A0A8J6N1G6"/>
<keyword evidence="2 6" id="KW-0698">rRNA processing</keyword>
<dbReference type="PANTHER" id="PTHR11265">
    <property type="entry name" value="S-ADENOSYL-METHYLTRANSFERASE MRAW"/>
    <property type="match status" value="1"/>
</dbReference>
<evidence type="ECO:0000313" key="8">
    <source>
        <dbReference type="EMBL" id="MBC8178395.1"/>
    </source>
</evidence>
<dbReference type="PIRSF" id="PIRSF004486">
    <property type="entry name" value="MraW"/>
    <property type="match status" value="1"/>
</dbReference>
<dbReference type="Proteomes" id="UP000650524">
    <property type="component" value="Unassembled WGS sequence"/>
</dbReference>
<dbReference type="NCBIfam" id="TIGR00006">
    <property type="entry name" value="16S rRNA (cytosine(1402)-N(4))-methyltransferase RsmH"/>
    <property type="match status" value="1"/>
</dbReference>
<comment type="subcellular location">
    <subcellularLocation>
        <location evidence="6">Cytoplasm</location>
    </subcellularLocation>
</comment>
<comment type="catalytic activity">
    <reaction evidence="6">
        <text>cytidine(1402) in 16S rRNA + S-adenosyl-L-methionine = N(4)-methylcytidine(1402) in 16S rRNA + S-adenosyl-L-homocysteine + H(+)</text>
        <dbReference type="Rhea" id="RHEA:42928"/>
        <dbReference type="Rhea" id="RHEA-COMP:10286"/>
        <dbReference type="Rhea" id="RHEA-COMP:10287"/>
        <dbReference type="ChEBI" id="CHEBI:15378"/>
        <dbReference type="ChEBI" id="CHEBI:57856"/>
        <dbReference type="ChEBI" id="CHEBI:59789"/>
        <dbReference type="ChEBI" id="CHEBI:74506"/>
        <dbReference type="ChEBI" id="CHEBI:82748"/>
        <dbReference type="EC" id="2.1.1.199"/>
    </reaction>
</comment>
<keyword evidence="6" id="KW-0963">Cytoplasm</keyword>
<dbReference type="InterPro" id="IPR029063">
    <property type="entry name" value="SAM-dependent_MTases_sf"/>
</dbReference>
<proteinExistence type="inferred from homology"/>
<feature type="binding site" evidence="6">
    <location>
        <position position="80"/>
    </location>
    <ligand>
        <name>S-adenosyl-L-methionine</name>
        <dbReference type="ChEBI" id="CHEBI:59789"/>
    </ligand>
</feature>
<evidence type="ECO:0000256" key="1">
    <source>
        <dbReference type="ARBA" id="ARBA00010396"/>
    </source>
</evidence>
<dbReference type="PANTHER" id="PTHR11265:SF0">
    <property type="entry name" value="12S RRNA N4-METHYLCYTIDINE METHYLTRANSFERASE"/>
    <property type="match status" value="1"/>
</dbReference>
<dbReference type="EC" id="2.1.1.199" evidence="6"/>
<dbReference type="Gene3D" id="1.10.150.170">
    <property type="entry name" value="Putative methyltransferase TM0872, insert domain"/>
    <property type="match status" value="1"/>
</dbReference>
<gene>
    <name evidence="6 8" type="primary">rsmH</name>
    <name evidence="8" type="ORF">H8E19_13395</name>
</gene>
<accession>A0A8J6N1G6</accession>
<evidence type="ECO:0000256" key="5">
    <source>
        <dbReference type="ARBA" id="ARBA00022691"/>
    </source>
</evidence>
<dbReference type="SUPFAM" id="SSF53335">
    <property type="entry name" value="S-adenosyl-L-methionine-dependent methyltransferases"/>
    <property type="match status" value="1"/>
</dbReference>